<dbReference type="AlphaFoldDB" id="A0A7J2TIQ6"/>
<comment type="caution">
    <text evidence="9">The sequence shown here is derived from an EMBL/GenBank/DDBJ whole genome shotgun (WGS) entry which is preliminary data.</text>
</comment>
<dbReference type="InterPro" id="IPR015928">
    <property type="entry name" value="Aconitase/3IPM_dehydase_swvl"/>
</dbReference>
<keyword evidence="5 7" id="KW-0456">Lyase</keyword>
<name>A0A7J2TIQ6_ARCFL</name>
<evidence type="ECO:0000256" key="3">
    <source>
        <dbReference type="ARBA" id="ARBA00022430"/>
    </source>
</evidence>
<dbReference type="HAMAP" id="MF_01032">
    <property type="entry name" value="LeuD_type2"/>
    <property type="match status" value="1"/>
</dbReference>
<dbReference type="SUPFAM" id="SSF52016">
    <property type="entry name" value="LeuD/IlvD-like"/>
    <property type="match status" value="1"/>
</dbReference>
<evidence type="ECO:0000256" key="1">
    <source>
        <dbReference type="ARBA" id="ARBA00000491"/>
    </source>
</evidence>
<keyword evidence="4 7" id="KW-0028">Amino-acid biosynthesis</keyword>
<protein>
    <recommendedName>
        <fullName evidence="7">3-isopropylmalate dehydratase small subunit</fullName>
        <ecNumber evidence="7">4.2.1.33</ecNumber>
    </recommendedName>
    <alternativeName>
        <fullName evidence="7">Alpha-IPM isomerase</fullName>
        <shortName evidence="7">IPMI</shortName>
    </alternativeName>
    <alternativeName>
        <fullName evidence="7">Isopropylmalate isomerase</fullName>
    </alternativeName>
</protein>
<dbReference type="EMBL" id="DSLA01000079">
    <property type="protein sequence ID" value="HEH35500.1"/>
    <property type="molecule type" value="Genomic_DNA"/>
</dbReference>
<evidence type="ECO:0000256" key="7">
    <source>
        <dbReference type="HAMAP-Rule" id="MF_01032"/>
    </source>
</evidence>
<comment type="function">
    <text evidence="7">Catalyzes the isomerization between 2-isopropylmalate and 3-isopropylmalate, via the formation of 2-isopropylmaleate.</text>
</comment>
<dbReference type="NCBIfam" id="TIGR02087">
    <property type="entry name" value="LEUD_arch"/>
    <property type="match status" value="1"/>
</dbReference>
<dbReference type="PANTHER" id="PTHR43345:SF9">
    <property type="entry name" value="3-ISOPROPYLMALATE DEHYDRATASE SMALL SUBUNIT"/>
    <property type="match status" value="1"/>
</dbReference>
<dbReference type="InterPro" id="IPR000573">
    <property type="entry name" value="AconitaseA/IPMdHydase_ssu_swvl"/>
</dbReference>
<dbReference type="Pfam" id="PF00694">
    <property type="entry name" value="Aconitase_C"/>
    <property type="match status" value="1"/>
</dbReference>
<evidence type="ECO:0000256" key="6">
    <source>
        <dbReference type="ARBA" id="ARBA00023304"/>
    </source>
</evidence>
<reference evidence="9" key="1">
    <citation type="journal article" date="2020" name="mSystems">
        <title>Genome- and Community-Level Interaction Insights into Carbon Utilization and Element Cycling Functions of Hydrothermarchaeota in Hydrothermal Sediment.</title>
        <authorList>
            <person name="Zhou Z."/>
            <person name="Liu Y."/>
            <person name="Xu W."/>
            <person name="Pan J."/>
            <person name="Luo Z.H."/>
            <person name="Li M."/>
        </authorList>
    </citation>
    <scope>NUCLEOTIDE SEQUENCE [LARGE SCALE GENOMIC DNA]</scope>
    <source>
        <strain evidence="9">SpSt-26</strain>
    </source>
</reference>
<comment type="pathway">
    <text evidence="2 7">Amino-acid biosynthesis; L-leucine biosynthesis; L-leucine from 3-methyl-2-oxobutanoate: step 2/4.</text>
</comment>
<comment type="subunit">
    <text evidence="7">Heterodimer of LeuC and LeuD.</text>
</comment>
<dbReference type="Gene3D" id="3.20.19.10">
    <property type="entry name" value="Aconitase, domain 4"/>
    <property type="match status" value="1"/>
</dbReference>
<keyword evidence="6 7" id="KW-0100">Branched-chain amino acid biosynthesis</keyword>
<dbReference type="CDD" id="cd01577">
    <property type="entry name" value="IPMI_Swivel"/>
    <property type="match status" value="1"/>
</dbReference>
<evidence type="ECO:0000256" key="4">
    <source>
        <dbReference type="ARBA" id="ARBA00022605"/>
    </source>
</evidence>
<evidence type="ECO:0000256" key="5">
    <source>
        <dbReference type="ARBA" id="ARBA00023239"/>
    </source>
</evidence>
<sequence length="159" mass="17813">MGRAWKFGDDVDTDAIIAGKYLVYNEPEELAKHAFENIRSEFPKMVKKGDFVVAGKNFGCGSSREHAVLALKGTGISAVIAKSFARIFFRNAINTGLMVVECPETDKIEDGDEIELDLEKGEVINITKGERYKIKPMPDFLLEIAKIGLVEYCKRMMMK</sequence>
<dbReference type="InterPro" id="IPR033940">
    <property type="entry name" value="IPMI_Swivel"/>
</dbReference>
<comment type="catalytic activity">
    <reaction evidence="1 7">
        <text>(2R,3S)-3-isopropylmalate = (2S)-2-isopropylmalate</text>
        <dbReference type="Rhea" id="RHEA:32287"/>
        <dbReference type="ChEBI" id="CHEBI:1178"/>
        <dbReference type="ChEBI" id="CHEBI:35121"/>
        <dbReference type="EC" id="4.2.1.33"/>
    </reaction>
</comment>
<evidence type="ECO:0000259" key="8">
    <source>
        <dbReference type="Pfam" id="PF00694"/>
    </source>
</evidence>
<dbReference type="GO" id="GO:0009098">
    <property type="term" value="P:L-leucine biosynthetic process"/>
    <property type="evidence" value="ECO:0007669"/>
    <property type="project" value="UniProtKB-UniRule"/>
</dbReference>
<proteinExistence type="inferred from homology"/>
<dbReference type="EC" id="4.2.1.33" evidence="7"/>
<keyword evidence="3 7" id="KW-0432">Leucine biosynthesis</keyword>
<organism evidence="9">
    <name type="scientific">Archaeoglobus fulgidus</name>
    <dbReference type="NCBI Taxonomy" id="2234"/>
    <lineage>
        <taxon>Archaea</taxon>
        <taxon>Methanobacteriati</taxon>
        <taxon>Methanobacteriota</taxon>
        <taxon>Archaeoglobi</taxon>
        <taxon>Archaeoglobales</taxon>
        <taxon>Archaeoglobaceae</taxon>
        <taxon>Archaeoglobus</taxon>
    </lineage>
</organism>
<dbReference type="InterPro" id="IPR011827">
    <property type="entry name" value="LeuD_type2/HacB/DmdB"/>
</dbReference>
<comment type="similarity">
    <text evidence="7">Belongs to the LeuD family. LeuD type 2 subfamily.</text>
</comment>
<dbReference type="InterPro" id="IPR050075">
    <property type="entry name" value="LeuD"/>
</dbReference>
<dbReference type="PANTHER" id="PTHR43345">
    <property type="entry name" value="3-ISOPROPYLMALATE DEHYDRATASE SMALL SUBUNIT 2-RELATED-RELATED"/>
    <property type="match status" value="1"/>
</dbReference>
<evidence type="ECO:0000313" key="9">
    <source>
        <dbReference type="EMBL" id="HEH35500.1"/>
    </source>
</evidence>
<accession>A0A7J2TIQ6</accession>
<dbReference type="GO" id="GO:0003861">
    <property type="term" value="F:3-isopropylmalate dehydratase activity"/>
    <property type="evidence" value="ECO:0007669"/>
    <property type="project" value="UniProtKB-UniRule"/>
</dbReference>
<dbReference type="UniPathway" id="UPA00048">
    <property type="reaction ID" value="UER00071"/>
</dbReference>
<feature type="domain" description="Aconitase A/isopropylmalate dehydratase small subunit swivel" evidence="8">
    <location>
        <begin position="40"/>
        <end position="104"/>
    </location>
</feature>
<gene>
    <name evidence="7" type="primary">leuD</name>
    <name evidence="9" type="ORF">ENP88_05010</name>
</gene>
<evidence type="ECO:0000256" key="2">
    <source>
        <dbReference type="ARBA" id="ARBA00004729"/>
    </source>
</evidence>